<dbReference type="HOGENOM" id="CLU_018294_0_0_1"/>
<reference evidence="3" key="2">
    <citation type="submission" date="2015-01" db="EMBL/GenBank/DDBJ databases">
        <title>Evolutionary Origins and Diversification of the Mycorrhizal Mutualists.</title>
        <authorList>
            <consortium name="DOE Joint Genome Institute"/>
            <consortium name="Mycorrhizal Genomics Consortium"/>
            <person name="Kohler A."/>
            <person name="Kuo A."/>
            <person name="Nagy L.G."/>
            <person name="Floudas D."/>
            <person name="Copeland A."/>
            <person name="Barry K.W."/>
            <person name="Cichocki N."/>
            <person name="Veneault-Fourrey C."/>
            <person name="LaButti K."/>
            <person name="Lindquist E.A."/>
            <person name="Lipzen A."/>
            <person name="Lundell T."/>
            <person name="Morin E."/>
            <person name="Murat C."/>
            <person name="Riley R."/>
            <person name="Ohm R."/>
            <person name="Sun H."/>
            <person name="Tunlid A."/>
            <person name="Henrissat B."/>
            <person name="Grigoriev I.V."/>
            <person name="Hibbett D.S."/>
            <person name="Martin F."/>
        </authorList>
    </citation>
    <scope>NUCLEOTIDE SEQUENCE [LARGE SCALE GENOMIC DNA]</scope>
    <source>
        <strain evidence="3">Foug A</strain>
    </source>
</reference>
<sequence length="257" mass="28758">MPDDLQCIRVKKFKPNLTSHIQPNNQGIIHCFKAHYQAKFIEHAIDHYDTSVTASTIYEINQLQAMQLADEAWKEVDVTTIKRCWKKSGILPDIAPTVPRPLVSISSLLTTSDLLDPVVDVETEVMHALDGLQWRGVLQASNRMSLEDLLNPVAESCMMDETVDKEIYCAVKEAQHSGDLMTNEEAAEDGPVDPPPTCCKALEAALLITKYVEDMDDPLAQTLEKDLGSFRHLSHTAELQSMVPSHLTDYFTLKPLN</sequence>
<dbReference type="OrthoDB" id="162969at2759"/>
<dbReference type="InParanoid" id="A0A0C3DG03"/>
<dbReference type="AlphaFoldDB" id="A0A0C3DG03"/>
<dbReference type="STRING" id="1036808.A0A0C3DG03"/>
<keyword evidence="3" id="KW-1185">Reference proteome</keyword>
<accession>A0A0C3DG03</accession>
<dbReference type="Proteomes" id="UP000053989">
    <property type="component" value="Unassembled WGS sequence"/>
</dbReference>
<name>A0A0C3DG03_9AGAM</name>
<organism evidence="2 3">
    <name type="scientific">Scleroderma citrinum Foug A</name>
    <dbReference type="NCBI Taxonomy" id="1036808"/>
    <lineage>
        <taxon>Eukaryota</taxon>
        <taxon>Fungi</taxon>
        <taxon>Dikarya</taxon>
        <taxon>Basidiomycota</taxon>
        <taxon>Agaricomycotina</taxon>
        <taxon>Agaricomycetes</taxon>
        <taxon>Agaricomycetidae</taxon>
        <taxon>Boletales</taxon>
        <taxon>Sclerodermatineae</taxon>
        <taxon>Sclerodermataceae</taxon>
        <taxon>Scleroderma</taxon>
    </lineage>
</organism>
<evidence type="ECO:0000259" key="1">
    <source>
        <dbReference type="Pfam" id="PF03184"/>
    </source>
</evidence>
<reference evidence="2 3" key="1">
    <citation type="submission" date="2014-04" db="EMBL/GenBank/DDBJ databases">
        <authorList>
            <consortium name="DOE Joint Genome Institute"/>
            <person name="Kuo A."/>
            <person name="Kohler A."/>
            <person name="Nagy L.G."/>
            <person name="Floudas D."/>
            <person name="Copeland A."/>
            <person name="Barry K.W."/>
            <person name="Cichocki N."/>
            <person name="Veneault-Fourrey C."/>
            <person name="LaButti K."/>
            <person name="Lindquist E.A."/>
            <person name="Lipzen A."/>
            <person name="Lundell T."/>
            <person name="Morin E."/>
            <person name="Murat C."/>
            <person name="Sun H."/>
            <person name="Tunlid A."/>
            <person name="Henrissat B."/>
            <person name="Grigoriev I.V."/>
            <person name="Hibbett D.S."/>
            <person name="Martin F."/>
            <person name="Nordberg H.P."/>
            <person name="Cantor M.N."/>
            <person name="Hua S.X."/>
        </authorList>
    </citation>
    <scope>NUCLEOTIDE SEQUENCE [LARGE SCALE GENOMIC DNA]</scope>
    <source>
        <strain evidence="2 3">Foug A</strain>
    </source>
</reference>
<dbReference type="Pfam" id="PF03184">
    <property type="entry name" value="DDE_1"/>
    <property type="match status" value="1"/>
</dbReference>
<proteinExistence type="predicted"/>
<dbReference type="EMBL" id="KN822137">
    <property type="protein sequence ID" value="KIM55304.1"/>
    <property type="molecule type" value="Genomic_DNA"/>
</dbReference>
<evidence type="ECO:0000313" key="3">
    <source>
        <dbReference type="Proteomes" id="UP000053989"/>
    </source>
</evidence>
<dbReference type="InterPro" id="IPR004875">
    <property type="entry name" value="DDE_SF_endonuclease_dom"/>
</dbReference>
<feature type="domain" description="DDE-1" evidence="1">
    <location>
        <begin position="8"/>
        <end position="85"/>
    </location>
</feature>
<evidence type="ECO:0000313" key="2">
    <source>
        <dbReference type="EMBL" id="KIM55304.1"/>
    </source>
</evidence>
<protein>
    <recommendedName>
        <fullName evidence="1">DDE-1 domain-containing protein</fullName>
    </recommendedName>
</protein>
<dbReference type="GO" id="GO:0003676">
    <property type="term" value="F:nucleic acid binding"/>
    <property type="evidence" value="ECO:0007669"/>
    <property type="project" value="InterPro"/>
</dbReference>
<gene>
    <name evidence="2" type="ORF">SCLCIDRAFT_30464</name>
</gene>